<keyword evidence="5" id="KW-1185">Reference proteome</keyword>
<evidence type="ECO:0000256" key="1">
    <source>
        <dbReference type="ARBA" id="ARBA00022729"/>
    </source>
</evidence>
<dbReference type="Pfam" id="PF13531">
    <property type="entry name" value="SBP_bac_11"/>
    <property type="match status" value="1"/>
</dbReference>
<evidence type="ECO:0000313" key="4">
    <source>
        <dbReference type="EMBL" id="NEK56963.1"/>
    </source>
</evidence>
<feature type="signal peptide" evidence="3">
    <location>
        <begin position="1"/>
        <end position="27"/>
    </location>
</feature>
<dbReference type="RefSeq" id="WP_163480165.1">
    <property type="nucleotide sequence ID" value="NZ_JAAGWF010000005.1"/>
</dbReference>
<dbReference type="Gene3D" id="3.40.190.10">
    <property type="entry name" value="Periplasmic binding protein-like II"/>
    <property type="match status" value="2"/>
</dbReference>
<evidence type="ECO:0000256" key="2">
    <source>
        <dbReference type="SAM" id="MobiDB-lite"/>
    </source>
</evidence>
<keyword evidence="1 3" id="KW-0732">Signal</keyword>
<evidence type="ECO:0000313" key="5">
    <source>
        <dbReference type="Proteomes" id="UP000470246"/>
    </source>
</evidence>
<dbReference type="Proteomes" id="UP000470246">
    <property type="component" value="Unassembled WGS sequence"/>
</dbReference>
<reference evidence="4 5" key="1">
    <citation type="submission" date="2020-02" db="EMBL/GenBank/DDBJ databases">
        <title>Geodermatophilus sabuli CPCC 205279 I12A-02694.</title>
        <authorList>
            <person name="Jiang Z."/>
        </authorList>
    </citation>
    <scope>NUCLEOTIDE SEQUENCE [LARGE SCALE GENOMIC DNA]</scope>
    <source>
        <strain evidence="4 5">I12A-02694</strain>
    </source>
</reference>
<proteinExistence type="predicted"/>
<comment type="caution">
    <text evidence="4">The sequence shown here is derived from an EMBL/GenBank/DDBJ whole genome shotgun (WGS) entry which is preliminary data.</text>
</comment>
<dbReference type="PROSITE" id="PS51257">
    <property type="entry name" value="PROKAR_LIPOPROTEIN"/>
    <property type="match status" value="1"/>
</dbReference>
<feature type="region of interest" description="Disordered" evidence="2">
    <location>
        <begin position="319"/>
        <end position="339"/>
    </location>
</feature>
<dbReference type="PANTHER" id="PTHR30006">
    <property type="entry name" value="THIAMINE-BINDING PERIPLASMIC PROTEIN-RELATED"/>
    <property type="match status" value="1"/>
</dbReference>
<organism evidence="4 5">
    <name type="scientific">Geodermatophilus sabuli</name>
    <dbReference type="NCBI Taxonomy" id="1564158"/>
    <lineage>
        <taxon>Bacteria</taxon>
        <taxon>Bacillati</taxon>
        <taxon>Actinomycetota</taxon>
        <taxon>Actinomycetes</taxon>
        <taxon>Geodermatophilales</taxon>
        <taxon>Geodermatophilaceae</taxon>
        <taxon>Geodermatophilus</taxon>
    </lineage>
</organism>
<feature type="compositionally biased region" description="Gly residues" evidence="2">
    <location>
        <begin position="32"/>
        <end position="50"/>
    </location>
</feature>
<feature type="region of interest" description="Disordered" evidence="2">
    <location>
        <begin position="32"/>
        <end position="53"/>
    </location>
</feature>
<evidence type="ECO:0000256" key="3">
    <source>
        <dbReference type="SAM" id="SignalP"/>
    </source>
</evidence>
<protein>
    <submittedName>
        <fullName evidence="4">Extracellular solute-binding protein</fullName>
    </submittedName>
</protein>
<dbReference type="AlphaFoldDB" id="A0A7K3VXY1"/>
<feature type="chain" id="PRO_5038669395" evidence="3">
    <location>
        <begin position="28"/>
        <end position="370"/>
    </location>
</feature>
<accession>A0A7K3VXY1</accession>
<name>A0A7K3VXY1_9ACTN</name>
<dbReference type="EMBL" id="JAAGWF010000005">
    <property type="protein sequence ID" value="NEK56963.1"/>
    <property type="molecule type" value="Genomic_DNA"/>
</dbReference>
<dbReference type="SUPFAM" id="SSF53850">
    <property type="entry name" value="Periplasmic binding protein-like II"/>
    <property type="match status" value="1"/>
</dbReference>
<gene>
    <name evidence="4" type="ORF">GCU56_03635</name>
</gene>
<sequence>MTGMRRTPARAMAAAAGLCLLLTSCGGGDDAAAGGSGGGGGAEPSGGGGESMDDLYAAAQEAGEDTVVVYGIKTGTACYDQFSETYSDITVQTQYMVGETQARLQQEHVSGQNVGDVLRTGNTSMLALIQDGILTEYVPADVEGIPDAAYGPENAMINDSQRLSGIAYNSANVPDADAPQSWEDLVDPKFRGRIVMPDPTVPGAGLSILQSLLDTGAVDEEWLEALAANEPALIQGVQPAIEALKTGEYDVMLGGLDQITGPALEQGTDLRYVFPVEGATPLTKHYTGVITKAPHPNAARLLTSWLVSEEGQTCLAEKETEMPVREGVAPPEGVPPLDELPAVAEQKPASFDELDAQTALLQQFKQVFGR</sequence>